<organism evidence="1 2">
    <name type="scientific">Panagrolaimus sp. ES5</name>
    <dbReference type="NCBI Taxonomy" id="591445"/>
    <lineage>
        <taxon>Eukaryota</taxon>
        <taxon>Metazoa</taxon>
        <taxon>Ecdysozoa</taxon>
        <taxon>Nematoda</taxon>
        <taxon>Chromadorea</taxon>
        <taxon>Rhabditida</taxon>
        <taxon>Tylenchina</taxon>
        <taxon>Panagrolaimomorpha</taxon>
        <taxon>Panagrolaimoidea</taxon>
        <taxon>Panagrolaimidae</taxon>
        <taxon>Panagrolaimus</taxon>
    </lineage>
</organism>
<name>A0AC34EZX5_9BILA</name>
<protein>
    <submittedName>
        <fullName evidence="2">Heat shock protein 70</fullName>
    </submittedName>
</protein>
<evidence type="ECO:0000313" key="1">
    <source>
        <dbReference type="Proteomes" id="UP000887579"/>
    </source>
</evidence>
<dbReference type="Proteomes" id="UP000887579">
    <property type="component" value="Unplaced"/>
</dbReference>
<accession>A0AC34EZX5</accession>
<proteinExistence type="predicted"/>
<dbReference type="WBParaSite" id="ES5_v2.g10265.t1">
    <property type="protein sequence ID" value="ES5_v2.g10265.t1"/>
    <property type="gene ID" value="ES5_v2.g10265"/>
</dbReference>
<sequence length="807" mass="92060">MSIHAGVYPREGKVSYYNDILKSETDLEIIKVGPADIDKVDLLFNEIVLWEYDRKVGSICICLDTFYGNEIRKAFIEEGLNCGFKNVEILNNETVLYLYVVSNSNYRPSNGDVILIIWGDTHYVWTIKWQNAKFIDQWNGDRFERSDLKNILKNSNLDKGPEIVFHQNEIDKEIYRIELDCQFCIYNYDEYSLSKGCLAGARKSAGDPTFAHINATNFLSNSITLKIGYNEISHFQAHDELPIIWREQLKITTKDDFLEILEMKTSEREKMKHQREESQRSLGNYRAADDEGYVLQHTTKRSQKEEAFNQNQVEEDYYHYEKINNDPRLLTEEERKNREKARQRFYNDLPKERHAKIERQEKKNLEAKKSDTKKEVEKVSKTELEKNAGNFVGTILKPFGNMFSRKSQSSTAVNSAVCYAIPKKNVLLKTNLQAIGVDLGTSRCGAAVNKNGVIASIALDNGGERLLPSYVSYDEEHVKCGRIVVNRLRNFSKSAIFDSKRIIGRSFNDIEIDENWNFSVYDESNKVYMEVNGFNGKRKVTAEEVAAVLLKHMKQKAEEIQGTNISKIVITVPAAFTDAQKSATIAAAKLAGWNEIQLLPEPIAAALAYFINRQISNNSIQLLFDLGGGTLDVCIFRVENDMIKILSNTGDSKLGGRNFDTVLINHFKNMLNTKFGIVGLKDKKYKLMLECQKIKEDLSSINDSSLNIDEYDTNQDGIITISRDEFQSISQTLLNKIKNTIHAALFESKLEQNQINKVLHVGGGSRMPMIKELLKNIFPEADQCIEEHPDEVVAIGAAYYAYSIFSK</sequence>
<evidence type="ECO:0000313" key="2">
    <source>
        <dbReference type="WBParaSite" id="ES5_v2.g10265.t1"/>
    </source>
</evidence>
<reference evidence="2" key="1">
    <citation type="submission" date="2022-11" db="UniProtKB">
        <authorList>
            <consortium name="WormBaseParasite"/>
        </authorList>
    </citation>
    <scope>IDENTIFICATION</scope>
</reference>